<evidence type="ECO:0000313" key="3">
    <source>
        <dbReference type="EMBL" id="MBJ3778151.1"/>
    </source>
</evidence>
<evidence type="ECO:0000313" key="4">
    <source>
        <dbReference type="Proteomes" id="UP000609531"/>
    </source>
</evidence>
<accession>A0A934MJC5</accession>
<dbReference type="InterPro" id="IPR045079">
    <property type="entry name" value="Oxoprolinase-like"/>
</dbReference>
<comment type="caution">
    <text evidence="3">The sequence shown here is derived from an EMBL/GenBank/DDBJ whole genome shotgun (WGS) entry which is preliminary data.</text>
</comment>
<name>A0A934MJC5_9HYPH</name>
<sequence>MASDATPADIDPVTLEIVRGALRAIQSEMEMLIERTAMSAFIREKKDYASGLYDPAGRMIAGKALPFTSDLVTPVFKYYPPETMQPGDVYWYNDCYDSHGAVTHTPDQVLVAPVFFEGRLIGFSQTWAHFTDIGGMRPGSLSPDCTDLFQEGTIVPPVRLVAAGRMQDELMRLFVRNSRQPANVRGDMRALMAAVTLGSTRLTELARRFGGDELAGAFDALLERTATVLRERLAALVKPGTYAFTEWVDSDGHGNGPIALRYTLTATEDGRFILDHSKTDDQTKGPINLILNPKSAGMLVGAYLLGDSHDLSLNAGAERLFDEVILREGSILQPRLPAPLGQRGVTMLRNLSGYLGLLNAASKGGASASHSPYAIWTFRGTDAGGERFLMSDGVACGYGARPFADGHDAVYLVAQENYPAEFVDNFYPMRILSYAMNPDSGGPGRWRGGCGVIREIEVLAEEATLLVRLDAIEHPPWGAGGGQCAGTGRCIINPGTEREVHVPPLSDGTLVRRGDILRLETGGGGGWGHPFDREPERVLADVKGGFVSARSAEADYGVVLTAGGRAVDTAATEARRATRPATQTFHTGHYRDSIQ</sequence>
<dbReference type="PANTHER" id="PTHR11365">
    <property type="entry name" value="5-OXOPROLINASE RELATED"/>
    <property type="match status" value="1"/>
</dbReference>
<protein>
    <submittedName>
        <fullName evidence="3">Hydantoinase B/oxoprolinase family protein</fullName>
    </submittedName>
</protein>
<dbReference type="PANTHER" id="PTHR11365:SF23">
    <property type="entry name" value="HYPOTHETICAL 5-OXOPROLINASE (EUROFUNG)-RELATED"/>
    <property type="match status" value="1"/>
</dbReference>
<dbReference type="GO" id="GO:0006749">
    <property type="term" value="P:glutathione metabolic process"/>
    <property type="evidence" value="ECO:0007669"/>
    <property type="project" value="TreeGrafter"/>
</dbReference>
<proteinExistence type="predicted"/>
<gene>
    <name evidence="3" type="ORF">JCR33_20795</name>
</gene>
<dbReference type="EMBL" id="JAEKJA010000024">
    <property type="protein sequence ID" value="MBJ3778151.1"/>
    <property type="molecule type" value="Genomic_DNA"/>
</dbReference>
<feature type="region of interest" description="Disordered" evidence="1">
    <location>
        <begin position="574"/>
        <end position="595"/>
    </location>
</feature>
<evidence type="ECO:0000259" key="2">
    <source>
        <dbReference type="Pfam" id="PF02538"/>
    </source>
</evidence>
<keyword evidence="4" id="KW-1185">Reference proteome</keyword>
<feature type="domain" description="Hydantoinase B/oxoprolinase" evidence="2">
    <location>
        <begin position="11"/>
        <end position="530"/>
    </location>
</feature>
<evidence type="ECO:0000256" key="1">
    <source>
        <dbReference type="SAM" id="MobiDB-lite"/>
    </source>
</evidence>
<dbReference type="AlphaFoldDB" id="A0A934MJC5"/>
<dbReference type="Pfam" id="PF02538">
    <property type="entry name" value="Hydantoinase_B"/>
    <property type="match status" value="1"/>
</dbReference>
<dbReference type="GO" id="GO:0005829">
    <property type="term" value="C:cytosol"/>
    <property type="evidence" value="ECO:0007669"/>
    <property type="project" value="TreeGrafter"/>
</dbReference>
<reference evidence="3" key="1">
    <citation type="submission" date="2020-12" db="EMBL/GenBank/DDBJ databases">
        <title>Bacterial taxonomy.</title>
        <authorList>
            <person name="Pan X."/>
        </authorList>
    </citation>
    <scope>NUCLEOTIDE SEQUENCE</scope>
    <source>
        <strain evidence="3">B2012</strain>
    </source>
</reference>
<dbReference type="GO" id="GO:0017168">
    <property type="term" value="F:5-oxoprolinase (ATP-hydrolyzing) activity"/>
    <property type="evidence" value="ECO:0007669"/>
    <property type="project" value="TreeGrafter"/>
</dbReference>
<dbReference type="InterPro" id="IPR003692">
    <property type="entry name" value="Hydantoinase_B"/>
</dbReference>
<organism evidence="3 4">
    <name type="scientific">Acuticoccus mangrovi</name>
    <dbReference type="NCBI Taxonomy" id="2796142"/>
    <lineage>
        <taxon>Bacteria</taxon>
        <taxon>Pseudomonadati</taxon>
        <taxon>Pseudomonadota</taxon>
        <taxon>Alphaproteobacteria</taxon>
        <taxon>Hyphomicrobiales</taxon>
        <taxon>Amorphaceae</taxon>
        <taxon>Acuticoccus</taxon>
    </lineage>
</organism>
<dbReference type="Proteomes" id="UP000609531">
    <property type="component" value="Unassembled WGS sequence"/>
</dbReference>